<feature type="compositionally biased region" description="Basic residues" evidence="7">
    <location>
        <begin position="169"/>
        <end position="179"/>
    </location>
</feature>
<accession>A0ABM4CPR3</accession>
<proteinExistence type="inferred from homology"/>
<keyword evidence="8" id="KW-1185">Reference proteome</keyword>
<comment type="similarity">
    <text evidence="2 6">Belongs to the Mediator complex subunit 19 family.</text>
</comment>
<dbReference type="InterPro" id="IPR019403">
    <property type="entry name" value="Mediator_Med19_met"/>
</dbReference>
<evidence type="ECO:0000256" key="5">
    <source>
        <dbReference type="ARBA" id="ARBA00023242"/>
    </source>
</evidence>
<keyword evidence="5 6" id="KW-0539">Nucleus</keyword>
<keyword evidence="3 6" id="KW-0805">Transcription regulation</keyword>
<dbReference type="Proteomes" id="UP001652625">
    <property type="component" value="Chromosome 10"/>
</dbReference>
<comment type="subunit">
    <text evidence="6">Component of the Mediator complex.</text>
</comment>
<keyword evidence="6" id="KW-0010">Activator</keyword>
<evidence type="ECO:0000313" key="9">
    <source>
        <dbReference type="RefSeq" id="XP_065663851.1"/>
    </source>
</evidence>
<name>A0ABM4CPR3_HYDVU</name>
<organism evidence="8 9">
    <name type="scientific">Hydra vulgaris</name>
    <name type="common">Hydra</name>
    <name type="synonym">Hydra attenuata</name>
    <dbReference type="NCBI Taxonomy" id="6087"/>
    <lineage>
        <taxon>Eukaryota</taxon>
        <taxon>Metazoa</taxon>
        <taxon>Cnidaria</taxon>
        <taxon>Hydrozoa</taxon>
        <taxon>Hydroidolina</taxon>
        <taxon>Anthoathecata</taxon>
        <taxon>Aplanulata</taxon>
        <taxon>Hydridae</taxon>
        <taxon>Hydra</taxon>
    </lineage>
</organism>
<evidence type="ECO:0000256" key="1">
    <source>
        <dbReference type="ARBA" id="ARBA00004123"/>
    </source>
</evidence>
<dbReference type="PANTHER" id="PTHR22536:SF1">
    <property type="entry name" value="MEDIATOR OF RNA POLYMERASE II TRANSCRIPTION SUBUNIT 19"/>
    <property type="match status" value="1"/>
</dbReference>
<evidence type="ECO:0000256" key="7">
    <source>
        <dbReference type="SAM" id="MobiDB-lite"/>
    </source>
</evidence>
<dbReference type="RefSeq" id="XP_065663851.1">
    <property type="nucleotide sequence ID" value="XM_065807779.1"/>
</dbReference>
<evidence type="ECO:0000256" key="4">
    <source>
        <dbReference type="ARBA" id="ARBA00023163"/>
    </source>
</evidence>
<sequence>MKMPLPVEDAVDSVNFFSTDPGIPFHLLRRLKATQPYDQSVSTATQFINNLGEVLNKFNDKVIKDNLSSFLPHLPGYIDSPGTQEDSLQQLVERPPIGGRELLPLSESALQSFRLMPGSVPDQFKFMNKPYDKKKKKKHKHSVAETSLTELSTERKHKKRKREEGDKKKKEKKKKRKKDKKADQGEV</sequence>
<comment type="function">
    <text evidence="6">Component of the Mediator complex, a coactivator involved in the regulated transcription of nearly all RNA polymerase II-dependent genes. Mediator functions as a bridge to convey information from gene-specific regulatory proteins to the basal RNA polymerase II transcription machinery. Mediator is recruited to promoters by direct interactions with regulatory proteins and serves as a scaffold for the assembly of a functional preinitiation complex with RNA polymerase II and the general transcription factors.</text>
</comment>
<protein>
    <recommendedName>
        <fullName evidence="6">Mediator of RNA polymerase II transcription subunit 19</fullName>
    </recommendedName>
    <alternativeName>
        <fullName evidence="6">Mediator complex subunit 19</fullName>
    </alternativeName>
</protein>
<comment type="subcellular location">
    <subcellularLocation>
        <location evidence="1 6">Nucleus</location>
    </subcellularLocation>
</comment>
<evidence type="ECO:0000256" key="6">
    <source>
        <dbReference type="RuleBase" id="RU364151"/>
    </source>
</evidence>
<gene>
    <name evidence="9" type="primary">LOC100203730</name>
    <name evidence="6" type="synonym">MED19</name>
</gene>
<feature type="compositionally biased region" description="Basic residues" evidence="7">
    <location>
        <begin position="132"/>
        <end position="141"/>
    </location>
</feature>
<feature type="region of interest" description="Disordered" evidence="7">
    <location>
        <begin position="131"/>
        <end position="187"/>
    </location>
</feature>
<dbReference type="Pfam" id="PF10278">
    <property type="entry name" value="Med19"/>
    <property type="match status" value="1"/>
</dbReference>
<evidence type="ECO:0000256" key="3">
    <source>
        <dbReference type="ARBA" id="ARBA00023015"/>
    </source>
</evidence>
<keyword evidence="4 6" id="KW-0804">Transcription</keyword>
<dbReference type="GeneID" id="100203730"/>
<evidence type="ECO:0000313" key="8">
    <source>
        <dbReference type="Proteomes" id="UP001652625"/>
    </source>
</evidence>
<reference evidence="9" key="1">
    <citation type="submission" date="2025-08" db="UniProtKB">
        <authorList>
            <consortium name="RefSeq"/>
        </authorList>
    </citation>
    <scope>IDENTIFICATION</scope>
</reference>
<evidence type="ECO:0000256" key="2">
    <source>
        <dbReference type="ARBA" id="ARBA00009259"/>
    </source>
</evidence>
<dbReference type="PANTHER" id="PTHR22536">
    <property type="entry name" value="LUNG CANCER METASTASIS-RELATED LCMR1 PROTEIN"/>
    <property type="match status" value="1"/>
</dbReference>